<gene>
    <name evidence="3" type="ORF">ASIM_LOCUS10002</name>
</gene>
<dbReference type="Pfam" id="PF12422">
    <property type="entry name" value="Condensin2nSMC"/>
    <property type="match status" value="1"/>
</dbReference>
<name>A0A158PMV5_ANISI</name>
<dbReference type="SMART" id="SM01308">
    <property type="entry name" value="RICTOR_N"/>
    <property type="match status" value="1"/>
</dbReference>
<evidence type="ECO:0000313" key="3">
    <source>
        <dbReference type="EMBL" id="VDK42173.1"/>
    </source>
</evidence>
<dbReference type="PANTHER" id="PTHR13298">
    <property type="entry name" value="CYTOSOLIC REGULATOR PIANISSIMO"/>
    <property type="match status" value="1"/>
</dbReference>
<dbReference type="GO" id="GO:0038203">
    <property type="term" value="P:TORC2 signaling"/>
    <property type="evidence" value="ECO:0007669"/>
    <property type="project" value="TreeGrafter"/>
</dbReference>
<dbReference type="GO" id="GO:0051897">
    <property type="term" value="P:positive regulation of phosphatidylinositol 3-kinase/protein kinase B signal transduction"/>
    <property type="evidence" value="ECO:0007669"/>
    <property type="project" value="TreeGrafter"/>
</dbReference>
<proteinExistence type="inferred from homology"/>
<dbReference type="GO" id="GO:0031932">
    <property type="term" value="C:TORC2 complex"/>
    <property type="evidence" value="ECO:0007669"/>
    <property type="project" value="InterPro"/>
</dbReference>
<dbReference type="PANTHER" id="PTHR13298:SF11">
    <property type="entry name" value="RAPAMYCIN-INSENSITIVE COMPANION OF MTOR"/>
    <property type="match status" value="1"/>
</dbReference>
<evidence type="ECO:0000259" key="2">
    <source>
        <dbReference type="SMART" id="SM01308"/>
    </source>
</evidence>
<dbReference type="Proteomes" id="UP000267096">
    <property type="component" value="Unassembled WGS sequence"/>
</dbReference>
<evidence type="ECO:0000313" key="5">
    <source>
        <dbReference type="WBParaSite" id="ASIM_0001027101-mRNA-1"/>
    </source>
</evidence>
<protein>
    <submittedName>
        <fullName evidence="5">RICTOR_N domain-containing protein</fullName>
    </submittedName>
</protein>
<dbReference type="InterPro" id="IPR028267">
    <property type="entry name" value="Pianissimo_N"/>
</dbReference>
<reference evidence="3 4" key="2">
    <citation type="submission" date="2018-11" db="EMBL/GenBank/DDBJ databases">
        <authorList>
            <consortium name="Pathogen Informatics"/>
        </authorList>
    </citation>
    <scope>NUCLEOTIDE SEQUENCE [LARGE SCALE GENOMIC DNA]</scope>
</reference>
<dbReference type="InterPro" id="IPR028268">
    <property type="entry name" value="Pianissimo_fam"/>
</dbReference>
<dbReference type="SUPFAM" id="SSF48371">
    <property type="entry name" value="ARM repeat"/>
    <property type="match status" value="1"/>
</dbReference>
<evidence type="ECO:0000256" key="1">
    <source>
        <dbReference type="ARBA" id="ARBA00008878"/>
    </source>
</evidence>
<comment type="similarity">
    <text evidence="1">Belongs to the RICTOR family.</text>
</comment>
<reference evidence="5" key="1">
    <citation type="submission" date="2016-04" db="UniProtKB">
        <authorList>
            <consortium name="WormBaseParasite"/>
        </authorList>
    </citation>
    <scope>IDENTIFICATION</scope>
</reference>
<dbReference type="InterPro" id="IPR011989">
    <property type="entry name" value="ARM-like"/>
</dbReference>
<accession>A0A158PMV5</accession>
<dbReference type="Pfam" id="PF14664">
    <property type="entry name" value="RICTOR_N"/>
    <property type="match status" value="1"/>
</dbReference>
<keyword evidence="4" id="KW-1185">Reference proteome</keyword>
<feature type="domain" description="Rapamycin-insensitive companion of mTOR N-terminal" evidence="2">
    <location>
        <begin position="984"/>
        <end position="1387"/>
    </location>
</feature>
<evidence type="ECO:0000313" key="4">
    <source>
        <dbReference type="Proteomes" id="UP000267096"/>
    </source>
</evidence>
<dbReference type="WBParaSite" id="ASIM_0001027101-mRNA-1">
    <property type="protein sequence ID" value="ASIM_0001027101-mRNA-1"/>
    <property type="gene ID" value="ASIM_0001027101"/>
</dbReference>
<dbReference type="GO" id="GO:0005634">
    <property type="term" value="C:nucleus"/>
    <property type="evidence" value="ECO:0007669"/>
    <property type="project" value="InterPro"/>
</dbReference>
<dbReference type="GO" id="GO:0043539">
    <property type="term" value="F:protein serine/threonine kinase activator activity"/>
    <property type="evidence" value="ECO:0007669"/>
    <property type="project" value="TreeGrafter"/>
</dbReference>
<dbReference type="OrthoDB" id="271111at2759"/>
<sequence length="1664" mass="187527">MEVDDVELNSDPSLADIHKWMVQAIIPARGQKKLIKHLLSNVNQVTREASRRDIVMAISTPSFIESAEGRKLALALVPEVGIKTVWNIIHRLAADKTSDRKVLENYGELLLMAWKKADEGEREKILDVYQDAVYYSLCVKSDIAKNHAAVLEPMRKARCKQIDSVIFQMMLPNIWRSLKTNAEFMARQQESLFELLTDESVDIRIEAVKGVLSILSSYWVTFDASYIRRVLAMIVDNLSKDSVVAVRVAVFEGFRHLLPCSNAVNAILKSFKHLIPRHINDPSDKVRLAVFELLTAIQGHRFIHYWDVIDMNTILQCFGVEEADSVKKQITKLLFQSFKPDQSHPDELIRRIIFMGNTTRMGALYFHGIMITAKLITVEQALEHAQTLAIAIYKALRALCGKADSLPLTQNETMNETIGSIAAQIDSDSNEEAQNWRNTSILLDCLIAMLIPLREQLLETDCPTERIRMMNILSKLFKMLFKHFLNTSLFDSLMLLGSLLDEQSDISAVVIKDLFSHQLVDEKRILLYLQLASAWNFGKLLDIVHSGLQIITTSCQATGNQCKRKQNNVECSISRALLCLEHMLCQMAMQSKLIAEHEVYLQTFYRKDEEMCLQINKDIEQDAVWFVEQILPKLTTLIDSDEAGFFMDFVVRWLIICDGNLQVSPMSANYKAAVVDVITMLTTKNTPSNFIVPILSLMKSLFYQTMRGSKEDNLMEDTLLPLTRSSLEWICERVEDSDFDSKECLMSFLKLLVVLKLRGYLSESILVEYAKLIIATVLPVLINLNEKELDVIDPRHHTFDTPQVVNFLLGGIVFKNGQIHSAVMNILLTMIKSDELVGRYKDEDLVFVYGAMLQTVILCEMNAKKEKADDVKAILNGICRKIEKLGNELKYKDVYARSLVASSKLDSRPSKSRKKLLAARGGRISLVLFDDVVGFSISLTGNNVCLLERNRLRQRTLSKEDLSRVLETQIERSESRLATAESVAQFFNDLCVAIKNADRIDDEELFTAICKRVIRYLLSDFQCIRAISMRVLRLACTNESSLIVLLNNHVDIFLARSLDLDVENFDERVEALKLSSHLLSLYSQINKGCVPDVASHLLFPHSLILPILAIARTIFATDDDKAVNTKPDGLASASLAVFIEMAISEPDIIIDAAGTGWIVEALAGPIVRNSKISAVLCRMLYTWLDCPRLRAKAKMHMVLEQIFAPLIEIGFFQSSSLFKEVKAAVSPQQIADMLTGFTRSFSIVLSSWSGLLACAASDQSTKTVVSSQLRLLGFLGLGTVVNPNLKRIRGMIVDACSTMHYPDSFKCSLRDDFVLSEHEVQLASNNRFTDHVDLLASFKAVAIFFLIDAGFAQSLARLILVDPQDAISIKATLLLSDLLLMSSSFLPLEWRSRVLCMPTLIQSACETLTRTNDCCISSTHANINALNESSDAHEGSDYTFINAGSTQPIPIGNLELFVQSSPLQRNRSVSLSKFQIDRRDGENGIDSCIHDMIIKSVDPDEQFRWPVVDGVLQLLEMDACASLFRHRHSERCFMFFSQLLHYFKPSSGVFLARFDGDRFSVACGCRAFRVIMPLCAVEPRYEQLVQDFLTDFVENLEISKLSRGVFSTKSISNSGAMYFFALIGAISSQECGRKLMERTQLLQTSVHCPHANFMFYSPNLYLHI</sequence>
<dbReference type="InterPro" id="IPR024741">
    <property type="entry name" value="Condensin2_G2"/>
</dbReference>
<dbReference type="Gene3D" id="1.25.10.10">
    <property type="entry name" value="Leucine-rich Repeat Variant"/>
    <property type="match status" value="1"/>
</dbReference>
<organism evidence="5">
    <name type="scientific">Anisakis simplex</name>
    <name type="common">Herring worm</name>
    <dbReference type="NCBI Taxonomy" id="6269"/>
    <lineage>
        <taxon>Eukaryota</taxon>
        <taxon>Metazoa</taxon>
        <taxon>Ecdysozoa</taxon>
        <taxon>Nematoda</taxon>
        <taxon>Chromadorea</taxon>
        <taxon>Rhabditida</taxon>
        <taxon>Spirurina</taxon>
        <taxon>Ascaridomorpha</taxon>
        <taxon>Ascaridoidea</taxon>
        <taxon>Anisakidae</taxon>
        <taxon>Anisakis</taxon>
        <taxon>Anisakis simplex complex</taxon>
    </lineage>
</organism>
<dbReference type="InterPro" id="IPR016024">
    <property type="entry name" value="ARM-type_fold"/>
</dbReference>
<dbReference type="EMBL" id="UYRR01030980">
    <property type="protein sequence ID" value="VDK42173.1"/>
    <property type="molecule type" value="Genomic_DNA"/>
</dbReference>